<accession>R7RPU0</accession>
<keyword evidence="4" id="KW-1185">Reference proteome</keyword>
<comment type="caution">
    <text evidence="3">The sequence shown here is derived from an EMBL/GenBank/DDBJ whole genome shotgun (WGS) entry which is preliminary data.</text>
</comment>
<evidence type="ECO:0000313" key="3">
    <source>
        <dbReference type="EMBL" id="CDF58034.1"/>
    </source>
</evidence>
<protein>
    <recommendedName>
        <fullName evidence="5">FlgN protein</fullName>
    </recommendedName>
</protein>
<name>R7RPU0_9CLOT</name>
<evidence type="ECO:0000313" key="4">
    <source>
        <dbReference type="Proteomes" id="UP000014923"/>
    </source>
</evidence>
<dbReference type="eggNOG" id="ENOG5034868">
    <property type="taxonomic scope" value="Bacteria"/>
</dbReference>
<keyword evidence="2" id="KW-0175">Coiled coil</keyword>
<evidence type="ECO:0000256" key="1">
    <source>
        <dbReference type="ARBA" id="ARBA00022795"/>
    </source>
</evidence>
<dbReference type="GO" id="GO:0044780">
    <property type="term" value="P:bacterial-type flagellum assembly"/>
    <property type="evidence" value="ECO:0007669"/>
    <property type="project" value="InterPro"/>
</dbReference>
<reference evidence="3" key="1">
    <citation type="submission" date="2013-03" db="EMBL/GenBank/DDBJ databases">
        <title>Draft genome sequence of the hydrogen-ethanol-producing anaerobic alkalithermophilic Caloramator celere.</title>
        <authorList>
            <person name="Ciranna A."/>
            <person name="Larjo A."/>
            <person name="Kivisto A."/>
            <person name="Santala V."/>
            <person name="Roos C."/>
            <person name="Karp M."/>
        </authorList>
    </citation>
    <scope>NUCLEOTIDE SEQUENCE [LARGE SCALE GENOMIC DNA]</scope>
    <source>
        <strain evidence="3">DSM 8682</strain>
    </source>
</reference>
<organism evidence="3 4">
    <name type="scientific">Thermobrachium celere DSM 8682</name>
    <dbReference type="NCBI Taxonomy" id="941824"/>
    <lineage>
        <taxon>Bacteria</taxon>
        <taxon>Bacillati</taxon>
        <taxon>Bacillota</taxon>
        <taxon>Clostridia</taxon>
        <taxon>Eubacteriales</taxon>
        <taxon>Clostridiaceae</taxon>
        <taxon>Thermobrachium</taxon>
    </lineage>
</organism>
<keyword evidence="1" id="KW-1005">Bacterial flagellum biogenesis</keyword>
<feature type="coiled-coil region" evidence="2">
    <location>
        <begin position="24"/>
        <end position="51"/>
    </location>
</feature>
<dbReference type="EMBL" id="CAVN010000093">
    <property type="protein sequence ID" value="CDF58034.1"/>
    <property type="molecule type" value="Genomic_DNA"/>
</dbReference>
<dbReference type="AlphaFoldDB" id="R7RPU0"/>
<sequence length="130" mass="14880">MLNEVNKLLDIEIDVLKKDEASKLVNIVEEKKKLMLELSKLEKKRRELCSDKGSDELISEGLISADLIDQLKAITYEVKEKNELCLLLTKQSLGYIKMFNNMLSQGNRVVTYKDTGKLNENVNSIFTTKI</sequence>
<dbReference type="Gene3D" id="1.20.58.300">
    <property type="entry name" value="FlgN-like"/>
    <property type="match status" value="1"/>
</dbReference>
<gene>
    <name evidence="3" type="ORF">TCEL_01948</name>
</gene>
<dbReference type="Proteomes" id="UP000014923">
    <property type="component" value="Unassembled WGS sequence"/>
</dbReference>
<dbReference type="HOGENOM" id="CLU_1937136_0_0_9"/>
<dbReference type="Pfam" id="PF05130">
    <property type="entry name" value="FlgN"/>
    <property type="match status" value="1"/>
</dbReference>
<proteinExistence type="predicted"/>
<dbReference type="InterPro" id="IPR036679">
    <property type="entry name" value="FlgN-like_sf"/>
</dbReference>
<dbReference type="InterPro" id="IPR007809">
    <property type="entry name" value="FlgN-like"/>
</dbReference>
<evidence type="ECO:0008006" key="5">
    <source>
        <dbReference type="Google" id="ProtNLM"/>
    </source>
</evidence>
<evidence type="ECO:0000256" key="2">
    <source>
        <dbReference type="SAM" id="Coils"/>
    </source>
</evidence>
<dbReference type="SUPFAM" id="SSF140566">
    <property type="entry name" value="FlgN-like"/>
    <property type="match status" value="1"/>
</dbReference>